<feature type="domain" description="Integrase catalytic" evidence="10">
    <location>
        <begin position="838"/>
        <end position="997"/>
    </location>
</feature>
<keyword evidence="7" id="KW-0695">RNA-directed DNA polymerase</keyword>
<dbReference type="GO" id="GO:0003964">
    <property type="term" value="F:RNA-directed DNA polymerase activity"/>
    <property type="evidence" value="ECO:0007669"/>
    <property type="project" value="UniProtKB-KW"/>
</dbReference>
<dbReference type="FunFam" id="1.10.340.70:FF:000001">
    <property type="entry name" value="Retrovirus-related Pol polyprotein from transposon gypsy-like Protein"/>
    <property type="match status" value="1"/>
</dbReference>
<dbReference type="Pfam" id="PF17921">
    <property type="entry name" value="Integrase_H2C2"/>
    <property type="match status" value="1"/>
</dbReference>
<dbReference type="GO" id="GO:0006508">
    <property type="term" value="P:proteolysis"/>
    <property type="evidence" value="ECO:0007669"/>
    <property type="project" value="UniProtKB-KW"/>
</dbReference>
<dbReference type="CDD" id="cd09274">
    <property type="entry name" value="RNase_HI_RT_Ty3"/>
    <property type="match status" value="2"/>
</dbReference>
<dbReference type="InterPro" id="IPR012337">
    <property type="entry name" value="RNaseH-like_sf"/>
</dbReference>
<feature type="compositionally biased region" description="Polar residues" evidence="8">
    <location>
        <begin position="664"/>
        <end position="679"/>
    </location>
</feature>
<keyword evidence="6" id="KW-0378">Hydrolase</keyword>
<keyword evidence="2" id="KW-0808">Transferase</keyword>
<comment type="caution">
    <text evidence="11">The sequence shown here is derived from an EMBL/GenBank/DDBJ whole genome shotgun (WGS) entry which is preliminary data.</text>
</comment>
<dbReference type="InterPro" id="IPR001584">
    <property type="entry name" value="Integrase_cat-core"/>
</dbReference>
<keyword evidence="3" id="KW-0548">Nucleotidyltransferase</keyword>
<evidence type="ECO:0000259" key="9">
    <source>
        <dbReference type="PROSITE" id="PS50878"/>
    </source>
</evidence>
<feature type="region of interest" description="Disordered" evidence="8">
    <location>
        <begin position="138"/>
        <end position="172"/>
    </location>
</feature>
<dbReference type="PANTHER" id="PTHR37984">
    <property type="entry name" value="PROTEIN CBG26694"/>
    <property type="match status" value="1"/>
</dbReference>
<dbReference type="InterPro" id="IPR043128">
    <property type="entry name" value="Rev_trsase/Diguanyl_cyclase"/>
</dbReference>
<dbReference type="Gene3D" id="3.30.70.270">
    <property type="match status" value="2"/>
</dbReference>
<dbReference type="InterPro" id="IPR000477">
    <property type="entry name" value="RT_dom"/>
</dbReference>
<dbReference type="PANTHER" id="PTHR37984:SF5">
    <property type="entry name" value="PROTEIN NYNRIN-LIKE"/>
    <property type="match status" value="1"/>
</dbReference>
<evidence type="ECO:0000256" key="7">
    <source>
        <dbReference type="ARBA" id="ARBA00022918"/>
    </source>
</evidence>
<dbReference type="Gene3D" id="3.10.10.10">
    <property type="entry name" value="HIV Type 1 Reverse Transcriptase, subunit A, domain 1"/>
    <property type="match status" value="1"/>
</dbReference>
<dbReference type="SUPFAM" id="SSF56672">
    <property type="entry name" value="DNA/RNA polymerases"/>
    <property type="match status" value="2"/>
</dbReference>
<dbReference type="Gene3D" id="1.10.340.70">
    <property type="match status" value="1"/>
</dbReference>
<dbReference type="PROSITE" id="PS50994">
    <property type="entry name" value="INTEGRASE"/>
    <property type="match status" value="1"/>
</dbReference>
<keyword evidence="4" id="KW-0540">Nuclease</keyword>
<keyword evidence="1" id="KW-0645">Protease</keyword>
<dbReference type="InterPro" id="IPR050951">
    <property type="entry name" value="Retrovirus_Pol_polyprotein"/>
</dbReference>
<dbReference type="GO" id="GO:0003676">
    <property type="term" value="F:nucleic acid binding"/>
    <property type="evidence" value="ECO:0007669"/>
    <property type="project" value="InterPro"/>
</dbReference>
<evidence type="ECO:0000313" key="11">
    <source>
        <dbReference type="EMBL" id="CAF3628661.1"/>
    </source>
</evidence>
<dbReference type="EMBL" id="CAJNYT010004058">
    <property type="protein sequence ID" value="CAF3628661.1"/>
    <property type="molecule type" value="Genomic_DNA"/>
</dbReference>
<dbReference type="PROSITE" id="PS50878">
    <property type="entry name" value="RT_POL"/>
    <property type="match status" value="1"/>
</dbReference>
<dbReference type="CDD" id="cd01647">
    <property type="entry name" value="RT_LTR"/>
    <property type="match status" value="1"/>
</dbReference>
<dbReference type="InterPro" id="IPR041588">
    <property type="entry name" value="Integrase_H2C2"/>
</dbReference>
<evidence type="ECO:0000256" key="1">
    <source>
        <dbReference type="ARBA" id="ARBA00022670"/>
    </source>
</evidence>
<dbReference type="FunFam" id="3.10.10.10:FF:000007">
    <property type="entry name" value="Retrovirus-related Pol polyprotein from transposon 17.6-like Protein"/>
    <property type="match status" value="1"/>
</dbReference>
<dbReference type="InterPro" id="IPR043502">
    <property type="entry name" value="DNA/RNA_pol_sf"/>
</dbReference>
<evidence type="ECO:0000256" key="8">
    <source>
        <dbReference type="SAM" id="MobiDB-lite"/>
    </source>
</evidence>
<dbReference type="GO" id="GO:0008233">
    <property type="term" value="F:peptidase activity"/>
    <property type="evidence" value="ECO:0007669"/>
    <property type="project" value="UniProtKB-KW"/>
</dbReference>
<dbReference type="GO" id="GO:0015074">
    <property type="term" value="P:DNA integration"/>
    <property type="evidence" value="ECO:0007669"/>
    <property type="project" value="InterPro"/>
</dbReference>
<accession>A0A818PQ13</accession>
<gene>
    <name evidence="11" type="ORF">GRG538_LOCUS24051</name>
</gene>
<sequence length="1117" mass="129161">MTSSSQRRYDPIELEALAIWMCFQRMRPYLLGRSIIIYTDHCPLCNMMTSSVKNRRVDRISILLQEFNIGKINHIKGQNNCLADYLSRHPIPREEEIFDEDYGIVKRIKGKPTVRGCFPDEIPPLVGAIVTRSKMKQLQSERNQNSTTTLTNRNKTTVSPIDEEADQMKEDSSQMIANNSLDIEQLKIEQGKDSTIHQKIAEVLKGSVNSSYEFKNGLLYRLMIMREGCTTKKKLIYLPSSMINDLLQVYHGDPLSGHFGVQRTYLKIKNKYWWPNMKQSQFFSKFDMKSGFWQIPIEEEDRHKTAFITPEGLYEWNVLAQGLKNSPPSFQRVMTDILSPCRQFALVYIDDIVVYSRSFEEHLKHIHQVLSILSQHNFQLNPSKCSIFRQQIDYLSHTISEQGVQPNNEKIQAIIKLREPSTLAEANKFLGAISWYRKFIPRFASVAAPIHKITNLTKANRNKFSWGQPQQAAFLQLKQLLITSPLFLDYPDEAHPVILTTDASKIGVGGTLQQNINGEIKNLYYHSQMTSSSQRRYDPIELEALAIWMCFQRMRPYLLGRSIIIYTDHCPLCNMMTSSVKNRRVDRISILLQEFNIEKIIHIKGRHNCLADYLSRHPIPREEEIFEADYGIVNRAKGEPTVRGCVSDAIPPLVGAIVTRSKTKQLPSDRNQNSTTTPTDRNKTTLPPIAEEIDQMNEDSSQIIASNSLDIEQLKIEQGKDSIIHQKIAEVMTDPVNSSYEFKNGLLYKLMIMREGCTTKKKIIYLPSSMIHELLQVYHGDPLSGHFGVQRTYLKIKNRYWWPNMKQSIIQYIKSCLPCQQYNISRTKKPGRLQPIPPPEGPFQLIGMDYCGPFKQTPRGNQYVLCLTDYFTRWVVAVAVPDCSAKTTAEALFNEFICKYGVPAVIRSDQGTHFHNQLMKAMSKLIGYDHTYSTTYHPQSNGMIERFNATFVPQIAKLQNKENNNWDEFLSPVVFAYNTGTHSTTQYSPFQLLFGREPRLPTDGKQSSFTFRKPSDYYEQLNKSMKLIHGYARENIIRKQQQYKVQYDKLRPDPHYVINDRVLIRRHGLQNKLEPKFSITPQNIIRAQHPVYFVRDEITQAETQVHINDIRPIYIQK</sequence>
<dbReference type="Pfam" id="PF00078">
    <property type="entry name" value="RVT_1"/>
    <property type="match status" value="1"/>
</dbReference>
<dbReference type="Pfam" id="PF17917">
    <property type="entry name" value="RT_RNaseH"/>
    <property type="match status" value="2"/>
</dbReference>
<dbReference type="AlphaFoldDB" id="A0A818PQ13"/>
<dbReference type="InterPro" id="IPR041373">
    <property type="entry name" value="RT_RNaseH"/>
</dbReference>
<evidence type="ECO:0000256" key="4">
    <source>
        <dbReference type="ARBA" id="ARBA00022722"/>
    </source>
</evidence>
<evidence type="ECO:0000256" key="3">
    <source>
        <dbReference type="ARBA" id="ARBA00022695"/>
    </source>
</evidence>
<dbReference type="Gene3D" id="3.30.420.10">
    <property type="entry name" value="Ribonuclease H-like superfamily/Ribonuclease H"/>
    <property type="match status" value="1"/>
</dbReference>
<reference evidence="11" key="1">
    <citation type="submission" date="2021-02" db="EMBL/GenBank/DDBJ databases">
        <authorList>
            <person name="Nowell W R."/>
        </authorList>
    </citation>
    <scope>NUCLEOTIDE SEQUENCE</scope>
</reference>
<dbReference type="Proteomes" id="UP000663872">
    <property type="component" value="Unassembled WGS sequence"/>
</dbReference>
<keyword evidence="5" id="KW-0255">Endonuclease</keyword>
<dbReference type="FunFam" id="3.30.420.10:FF:000032">
    <property type="entry name" value="Retrovirus-related Pol polyprotein from transposon 297-like Protein"/>
    <property type="match status" value="1"/>
</dbReference>
<feature type="domain" description="Reverse transcriptase" evidence="9">
    <location>
        <begin position="184"/>
        <end position="399"/>
    </location>
</feature>
<dbReference type="GO" id="GO:0004519">
    <property type="term" value="F:endonuclease activity"/>
    <property type="evidence" value="ECO:0007669"/>
    <property type="project" value="UniProtKB-KW"/>
</dbReference>
<feature type="region of interest" description="Disordered" evidence="8">
    <location>
        <begin position="661"/>
        <end position="685"/>
    </location>
</feature>
<feature type="compositionally biased region" description="Low complexity" evidence="8">
    <location>
        <begin position="145"/>
        <end position="157"/>
    </location>
</feature>
<proteinExistence type="predicted"/>
<dbReference type="FunFam" id="3.30.70.270:FF:000020">
    <property type="entry name" value="Transposon Tf2-6 polyprotein-like Protein"/>
    <property type="match status" value="1"/>
</dbReference>
<evidence type="ECO:0000256" key="6">
    <source>
        <dbReference type="ARBA" id="ARBA00022801"/>
    </source>
</evidence>
<dbReference type="InterPro" id="IPR036397">
    <property type="entry name" value="RNaseH_sf"/>
</dbReference>
<evidence type="ECO:0000259" key="10">
    <source>
        <dbReference type="PROSITE" id="PS50994"/>
    </source>
</evidence>
<dbReference type="SUPFAM" id="SSF53098">
    <property type="entry name" value="Ribonuclease H-like"/>
    <property type="match status" value="1"/>
</dbReference>
<dbReference type="Pfam" id="PF00665">
    <property type="entry name" value="rve"/>
    <property type="match status" value="1"/>
</dbReference>
<evidence type="ECO:0000256" key="2">
    <source>
        <dbReference type="ARBA" id="ARBA00022679"/>
    </source>
</evidence>
<evidence type="ECO:0000256" key="5">
    <source>
        <dbReference type="ARBA" id="ARBA00022759"/>
    </source>
</evidence>
<evidence type="ECO:0000313" key="12">
    <source>
        <dbReference type="Proteomes" id="UP000663872"/>
    </source>
</evidence>
<organism evidence="11 12">
    <name type="scientific">Rotaria socialis</name>
    <dbReference type="NCBI Taxonomy" id="392032"/>
    <lineage>
        <taxon>Eukaryota</taxon>
        <taxon>Metazoa</taxon>
        <taxon>Spiralia</taxon>
        <taxon>Gnathifera</taxon>
        <taxon>Rotifera</taxon>
        <taxon>Eurotatoria</taxon>
        <taxon>Bdelloidea</taxon>
        <taxon>Philodinida</taxon>
        <taxon>Philodinidae</taxon>
        <taxon>Rotaria</taxon>
    </lineage>
</organism>
<name>A0A818PQ13_9BILA</name>
<protein>
    <submittedName>
        <fullName evidence="11">Uncharacterized protein</fullName>
    </submittedName>
</protein>